<feature type="transmembrane region" description="Helical" evidence="13">
    <location>
        <begin position="1696"/>
        <end position="1713"/>
    </location>
</feature>
<keyword evidence="6" id="KW-0597">Phosphoprotein</keyword>
<keyword evidence="5" id="KW-0596">Phosphopantetheine</keyword>
<dbReference type="SUPFAM" id="SSF53474">
    <property type="entry name" value="alpha/beta-Hydrolases"/>
    <property type="match status" value="1"/>
</dbReference>
<comment type="caution">
    <text evidence="15">The sequence shown here is derived from an EMBL/GenBank/DDBJ whole genome shotgun (WGS) entry which is preliminary data.</text>
</comment>
<dbReference type="GO" id="GO:0005737">
    <property type="term" value="C:cytoplasm"/>
    <property type="evidence" value="ECO:0007669"/>
    <property type="project" value="TreeGrafter"/>
</dbReference>
<keyword evidence="9 13" id="KW-1133">Transmembrane helix</keyword>
<dbReference type="GO" id="GO:0031177">
    <property type="term" value="F:phosphopantetheine binding"/>
    <property type="evidence" value="ECO:0007669"/>
    <property type="project" value="InterPro"/>
</dbReference>
<feature type="transmembrane region" description="Helical" evidence="13">
    <location>
        <begin position="1610"/>
        <end position="1633"/>
    </location>
</feature>
<evidence type="ECO:0000256" key="11">
    <source>
        <dbReference type="ARBA" id="ARBA00023194"/>
    </source>
</evidence>
<dbReference type="InterPro" id="IPR009081">
    <property type="entry name" value="PP-bd_ACP"/>
</dbReference>
<evidence type="ECO:0000313" key="15">
    <source>
        <dbReference type="EMBL" id="RCX18145.1"/>
    </source>
</evidence>
<keyword evidence="7 13" id="KW-0812">Transmembrane</keyword>
<dbReference type="GO" id="GO:0043041">
    <property type="term" value="P:amino acid activation for nonribosomal peptide biosynthetic process"/>
    <property type="evidence" value="ECO:0007669"/>
    <property type="project" value="TreeGrafter"/>
</dbReference>
<dbReference type="CDD" id="cd05930">
    <property type="entry name" value="A_NRPS"/>
    <property type="match status" value="1"/>
</dbReference>
<dbReference type="Gene3D" id="3.30.559.10">
    <property type="entry name" value="Chloramphenicol acetyltransferase-like domain"/>
    <property type="match status" value="1"/>
</dbReference>
<dbReference type="SUPFAM" id="SSF103473">
    <property type="entry name" value="MFS general substrate transporter"/>
    <property type="match status" value="1"/>
</dbReference>
<evidence type="ECO:0000256" key="4">
    <source>
        <dbReference type="ARBA" id="ARBA00022448"/>
    </source>
</evidence>
<dbReference type="OrthoDB" id="9765680at2"/>
<evidence type="ECO:0000256" key="2">
    <source>
        <dbReference type="ARBA" id="ARBA00004651"/>
    </source>
</evidence>
<reference evidence="15 16" key="1">
    <citation type="submission" date="2018-07" db="EMBL/GenBank/DDBJ databases">
        <title>Genomic Encyclopedia of Type Strains, Phase III (KMG-III): the genomes of soil and plant-associated and newly described type strains.</title>
        <authorList>
            <person name="Whitman W."/>
        </authorList>
    </citation>
    <scope>NUCLEOTIDE SEQUENCE [LARGE SCALE GENOMIC DNA]</scope>
    <source>
        <strain evidence="15 16">CECT 8333</strain>
    </source>
</reference>
<dbReference type="Pfam" id="PF00975">
    <property type="entry name" value="Thioesterase"/>
    <property type="match status" value="1"/>
</dbReference>
<dbReference type="InterPro" id="IPR045851">
    <property type="entry name" value="AMP-bd_C_sf"/>
</dbReference>
<dbReference type="GO" id="GO:0008610">
    <property type="term" value="P:lipid biosynthetic process"/>
    <property type="evidence" value="ECO:0007669"/>
    <property type="project" value="UniProtKB-ARBA"/>
</dbReference>
<keyword evidence="11" id="KW-0045">Antibiotic biosynthesis</keyword>
<gene>
    <name evidence="15" type="ORF">DFP94_10799</name>
</gene>
<comment type="cofactor">
    <cofactor evidence="1">
        <name>pantetheine 4'-phosphate</name>
        <dbReference type="ChEBI" id="CHEBI:47942"/>
    </cofactor>
</comment>
<dbReference type="InterPro" id="IPR020846">
    <property type="entry name" value="MFS_dom"/>
</dbReference>
<dbReference type="Pfam" id="PF00668">
    <property type="entry name" value="Condensation"/>
    <property type="match status" value="1"/>
</dbReference>
<dbReference type="CDD" id="cd19531">
    <property type="entry name" value="LCL_NRPS-like"/>
    <property type="match status" value="1"/>
</dbReference>
<feature type="transmembrane region" description="Helical" evidence="13">
    <location>
        <begin position="1786"/>
        <end position="1807"/>
    </location>
</feature>
<evidence type="ECO:0000256" key="9">
    <source>
        <dbReference type="ARBA" id="ARBA00022989"/>
    </source>
</evidence>
<evidence type="ECO:0000259" key="14">
    <source>
        <dbReference type="PROSITE" id="PS50850"/>
    </source>
</evidence>
<keyword evidence="10 13" id="KW-0472">Membrane</keyword>
<dbReference type="InterPro" id="IPR020806">
    <property type="entry name" value="PKS_PP-bd"/>
</dbReference>
<dbReference type="PROSITE" id="PS50850">
    <property type="entry name" value="MFS"/>
    <property type="match status" value="1"/>
</dbReference>
<organism evidence="15 16">
    <name type="scientific">Fontibacillus phaseoli</name>
    <dbReference type="NCBI Taxonomy" id="1416533"/>
    <lineage>
        <taxon>Bacteria</taxon>
        <taxon>Bacillati</taxon>
        <taxon>Bacillota</taxon>
        <taxon>Bacilli</taxon>
        <taxon>Bacillales</taxon>
        <taxon>Paenibacillaceae</taxon>
        <taxon>Fontibacillus</taxon>
    </lineage>
</organism>
<keyword evidence="16" id="KW-1185">Reference proteome</keyword>
<keyword evidence="8" id="KW-0677">Repeat</keyword>
<dbReference type="PROSITE" id="PS00455">
    <property type="entry name" value="AMP_BINDING"/>
    <property type="match status" value="1"/>
</dbReference>
<dbReference type="InterPro" id="IPR001242">
    <property type="entry name" value="Condensation_dom"/>
</dbReference>
<feature type="transmembrane region" description="Helical" evidence="13">
    <location>
        <begin position="1551"/>
        <end position="1580"/>
    </location>
</feature>
<dbReference type="PANTHER" id="PTHR45527:SF1">
    <property type="entry name" value="FATTY ACID SYNTHASE"/>
    <property type="match status" value="1"/>
</dbReference>
<evidence type="ECO:0000256" key="3">
    <source>
        <dbReference type="ARBA" id="ARBA00006432"/>
    </source>
</evidence>
<dbReference type="Gene3D" id="1.20.1250.20">
    <property type="entry name" value="MFS general substrate transporter like domains"/>
    <property type="match status" value="1"/>
</dbReference>
<feature type="transmembrane region" description="Helical" evidence="13">
    <location>
        <begin position="1734"/>
        <end position="1756"/>
    </location>
</feature>
<evidence type="ECO:0000256" key="5">
    <source>
        <dbReference type="ARBA" id="ARBA00022450"/>
    </source>
</evidence>
<dbReference type="InterPro" id="IPR023213">
    <property type="entry name" value="CAT-like_dom_sf"/>
</dbReference>
<dbReference type="InterPro" id="IPR036736">
    <property type="entry name" value="ACP-like_sf"/>
</dbReference>
<accession>A0A369BA01</accession>
<dbReference type="GO" id="GO:0017000">
    <property type="term" value="P:antibiotic biosynthetic process"/>
    <property type="evidence" value="ECO:0007669"/>
    <property type="project" value="UniProtKB-KW"/>
</dbReference>
<evidence type="ECO:0000256" key="13">
    <source>
        <dbReference type="SAM" id="Phobius"/>
    </source>
</evidence>
<name>A0A369BA01_9BACL</name>
<dbReference type="PANTHER" id="PTHR45527">
    <property type="entry name" value="NONRIBOSOMAL PEPTIDE SYNTHETASE"/>
    <property type="match status" value="1"/>
</dbReference>
<dbReference type="SUPFAM" id="SSF52777">
    <property type="entry name" value="CoA-dependent acyltransferases"/>
    <property type="match status" value="2"/>
</dbReference>
<dbReference type="InterPro" id="IPR001031">
    <property type="entry name" value="Thioesterase"/>
</dbReference>
<proteinExistence type="inferred from homology"/>
<dbReference type="Gene3D" id="1.10.1200.10">
    <property type="entry name" value="ACP-like"/>
    <property type="match status" value="1"/>
</dbReference>
<dbReference type="Pfam" id="PF00501">
    <property type="entry name" value="AMP-binding"/>
    <property type="match status" value="1"/>
</dbReference>
<evidence type="ECO:0000256" key="10">
    <source>
        <dbReference type="ARBA" id="ARBA00023136"/>
    </source>
</evidence>
<keyword evidence="12" id="KW-0511">Multifunctional enzyme</keyword>
<dbReference type="Proteomes" id="UP000253090">
    <property type="component" value="Unassembled WGS sequence"/>
</dbReference>
<dbReference type="InterPro" id="IPR011701">
    <property type="entry name" value="MFS"/>
</dbReference>
<dbReference type="Pfam" id="PF07690">
    <property type="entry name" value="MFS_1"/>
    <property type="match status" value="1"/>
</dbReference>
<dbReference type="SUPFAM" id="SSF56801">
    <property type="entry name" value="Acetyl-CoA synthetase-like"/>
    <property type="match status" value="1"/>
</dbReference>
<dbReference type="GO" id="GO:0005886">
    <property type="term" value="C:plasma membrane"/>
    <property type="evidence" value="ECO:0007669"/>
    <property type="project" value="UniProtKB-SubCell"/>
</dbReference>
<dbReference type="NCBIfam" id="TIGR01733">
    <property type="entry name" value="AA-adenyl-dom"/>
    <property type="match status" value="1"/>
</dbReference>
<evidence type="ECO:0000313" key="16">
    <source>
        <dbReference type="Proteomes" id="UP000253090"/>
    </source>
</evidence>
<dbReference type="FunFam" id="3.40.50.980:FF:000001">
    <property type="entry name" value="Non-ribosomal peptide synthetase"/>
    <property type="match status" value="1"/>
</dbReference>
<dbReference type="Gene3D" id="3.30.300.30">
    <property type="match status" value="1"/>
</dbReference>
<dbReference type="InterPro" id="IPR029058">
    <property type="entry name" value="AB_hydrolase_fold"/>
</dbReference>
<dbReference type="Gene3D" id="3.30.559.30">
    <property type="entry name" value="Nonribosomal peptide synthetase, condensation domain"/>
    <property type="match status" value="1"/>
</dbReference>
<evidence type="ECO:0000256" key="1">
    <source>
        <dbReference type="ARBA" id="ARBA00001957"/>
    </source>
</evidence>
<dbReference type="InterPro" id="IPR020845">
    <property type="entry name" value="AMP-binding_CS"/>
</dbReference>
<dbReference type="InterPro" id="IPR036259">
    <property type="entry name" value="MFS_trans_sf"/>
</dbReference>
<dbReference type="InterPro" id="IPR025110">
    <property type="entry name" value="AMP-bd_C"/>
</dbReference>
<dbReference type="InterPro" id="IPR000873">
    <property type="entry name" value="AMP-dep_synth/lig_dom"/>
</dbReference>
<dbReference type="CDD" id="cd06173">
    <property type="entry name" value="MFS_MefA_like"/>
    <property type="match status" value="1"/>
</dbReference>
<dbReference type="SMART" id="SM00823">
    <property type="entry name" value="PKS_PP"/>
    <property type="match status" value="1"/>
</dbReference>
<dbReference type="Gene3D" id="3.40.50.980">
    <property type="match status" value="2"/>
</dbReference>
<dbReference type="Gene3D" id="3.40.50.1820">
    <property type="entry name" value="alpha/beta hydrolase"/>
    <property type="match status" value="1"/>
</dbReference>
<feature type="transmembrane region" description="Helical" evidence="13">
    <location>
        <begin position="1645"/>
        <end position="1666"/>
    </location>
</feature>
<feature type="transmembrane region" description="Helical" evidence="13">
    <location>
        <begin position="1673"/>
        <end position="1690"/>
    </location>
</feature>
<dbReference type="RefSeq" id="WP_114497656.1">
    <property type="nucleotide sequence ID" value="NZ_QPJW01000007.1"/>
</dbReference>
<comment type="similarity">
    <text evidence="3">Belongs to the ATP-dependent AMP-binding enzyme family.</text>
</comment>
<dbReference type="InterPro" id="IPR010071">
    <property type="entry name" value="AA_adenyl_dom"/>
</dbReference>
<keyword evidence="4" id="KW-0813">Transport</keyword>
<dbReference type="EMBL" id="QPJW01000007">
    <property type="protein sequence ID" value="RCX18145.1"/>
    <property type="molecule type" value="Genomic_DNA"/>
</dbReference>
<feature type="transmembrane region" description="Helical" evidence="13">
    <location>
        <begin position="1439"/>
        <end position="1460"/>
    </location>
</feature>
<evidence type="ECO:0000256" key="6">
    <source>
        <dbReference type="ARBA" id="ARBA00022553"/>
    </source>
</evidence>
<dbReference type="GO" id="GO:0044550">
    <property type="term" value="P:secondary metabolite biosynthetic process"/>
    <property type="evidence" value="ECO:0007669"/>
    <property type="project" value="TreeGrafter"/>
</dbReference>
<feature type="transmembrane region" description="Helical" evidence="13">
    <location>
        <begin position="1402"/>
        <end position="1427"/>
    </location>
</feature>
<feature type="transmembrane region" description="Helical" evidence="13">
    <location>
        <begin position="1467"/>
        <end position="1488"/>
    </location>
</feature>
<protein>
    <submittedName>
        <fullName evidence="15">Amino acid adenylation domain-containing protein</fullName>
    </submittedName>
</protein>
<dbReference type="Gene3D" id="2.30.38.10">
    <property type="entry name" value="Luciferase, Domain 3"/>
    <property type="match status" value="1"/>
</dbReference>
<evidence type="ECO:0000256" key="12">
    <source>
        <dbReference type="ARBA" id="ARBA00023268"/>
    </source>
</evidence>
<dbReference type="GO" id="GO:0003824">
    <property type="term" value="F:catalytic activity"/>
    <property type="evidence" value="ECO:0007669"/>
    <property type="project" value="UniProtKB-KW"/>
</dbReference>
<evidence type="ECO:0000256" key="8">
    <source>
        <dbReference type="ARBA" id="ARBA00022737"/>
    </source>
</evidence>
<dbReference type="Pfam" id="PF00550">
    <property type="entry name" value="PP-binding"/>
    <property type="match status" value="1"/>
</dbReference>
<dbReference type="Pfam" id="PF13193">
    <property type="entry name" value="AMP-binding_C"/>
    <property type="match status" value="1"/>
</dbReference>
<feature type="domain" description="Major facilitator superfamily (MFS) profile" evidence="14">
    <location>
        <begin position="1402"/>
        <end position="1812"/>
    </location>
</feature>
<sequence>MSELMDRIGMLPPEKRQQLLNKIKAKTNGQAGTRPVIEPLPRVGSRFFHEFPLSFSQERLWFMYQWEPDSPAYNIPCLFNIPVELDIPRLKQAVDRLIERHEILRTTYKASGEETVQVVQPFSPLDVPVYHLDGLGGQGEEHSTELEALVRRNSAIPFQLESELPIRAYIFTLGQREHYLLLNIHHIACDGWSLGIIMSEIQEAYVALGRSQAQAMEKPPLAVQYADYAVWQRKFMAGKEIDYHKEYWLRQFQGELPVLELPTDLPRPPVKSSRGAHIIKPLPEGFHSRLQAWCREEDVTPYMLMLAAYAVLLYGYTGQTDLIIGSPTANRSMEQIEPNIGFFVNTLPIRIKLDEASTFRETVRQVKQLALEAQEHQDFPLDKLIELLPIERDISRSPLFQVMFVLQNMHVGWEEAEEFPLRFSSSVPTSSSKFDLTFSANAYNLQVEYSVDLFLESTVQRMLDHYFYLLDSACASPHQVLADMYLLSGSERHQLLGEWAGDTATDYEEGFHVVSQIEAQAAARGDHLALVFEGVSCTYGEMNSRANRLAYYLRTQGVGPEVTVGIYMERSADFVIAMLAVLKAGGAFVPLDPSYPKDRLASMVVQSGMGMLLTQNKAAMDLQLPESGVTVFAIDDPESVRRLKSFGDDNPVLATDASNLMYMVFTSGTTGAPKGVAVELAQFHNYIRGLIGRLELTEPLSFAMASTFAADLGMSNVFGALCTGGILHVLSYELSCDPDGVASYFGNHAIDVMKVVPSHFEVLLEAANPEKVVPRKVLILAGEALSWETVRKIRALRPEVRLENHYGPTETTVSAFAYEIPDEVPEHRSTHVPIGYPFGNVRRYILDGRLRPVPVGVPGELYIGGLGVARGYYGRPELTKERFLPNPYAADEEGGTLYRTGDRVRYLRDGAVEIVGRMDRQIKIRGYRIELGEIEAVMTSFAFVSDAAVQLKETAAGEKKIVAYLVYRRDSELEQPLSELKRLLKDKLPEYMIPSHIVELDALPLNPNGKVDVRQLEAMEIPNLAVAGRGGEAPRTATEKAVYEVWRDILGLETFGIDDGFFELGGESFKALKAVRRLGDWIGIMDFFKHPTIRTLAEYIDRGKSSDRHLLHKLTRHSSGSRTNFSLVCVPYAGGSAITYQPFAAQMPEHIDLYALDLPGHDYSRKEEPLLPIREVARQCIEEIKRAVNGPVVLYGHCVGGALTMEIARQLDEEKYPLLRVFLGGTFPIARIPGRFFDWYSKLFPSDRSMSNKSYHAFLKALGGFTEVEDLEERDFMIRCLRHDARESEDYFTGAYAEKAWPKLSCPVTCIIGEKDRATELYEERYKEWEFFSDRVDLIVIPKSGHYFIKHQADEVTRWINDIVLAKNELDPYDPETDTLKGTERAERAVVKRKAAVPNLNMFFLVVFGQLLSVLGSGLTGIALGVWVFAQTGAVGDFAAISSASLIPGILVLPIAGAIVDRYDRRLVMLFSDIMMAVPIAVMAVLMATGSLEIWHIYVTSAVGSVARSFHRPAFVASIAQIIPKQYLGHANGIVQLASSSSEMIAPLVGVALYTTIGMANIFVLDFLSFIVAIATLAIVRFPNTLFRRREETFLKEVLMGWKFIIRRPGMLYMIAFFLIGNILFGLATVLIQPLVLSFGSAPDLAAVTTLGAVGAMTGGLLMSIWGGTKRMATGMVGFVILEGLSMIIAGLRPNVILTAAGVFGIWFSVTLVNTHWQSLIQTKVGLELQGRVLATNQMIAMSSMPVGYLLAGTLADSVFNTAMNPGGVLVGTLGPIIGTGPGRGIGLLIICVGVLAMAWAIVGFNFKPLRNMEDDLEDAVPDAVIEDRDTLQARLDSQVKNNQSVAAGHSLEV</sequence>
<evidence type="ECO:0000256" key="7">
    <source>
        <dbReference type="ARBA" id="ARBA00022692"/>
    </source>
</evidence>
<comment type="subcellular location">
    <subcellularLocation>
        <location evidence="2">Cell membrane</location>
        <topology evidence="2">Multi-pass membrane protein</topology>
    </subcellularLocation>
</comment>
<dbReference type="GO" id="GO:0022857">
    <property type="term" value="F:transmembrane transporter activity"/>
    <property type="evidence" value="ECO:0007669"/>
    <property type="project" value="InterPro"/>
</dbReference>